<name>A0A2J8N6V2_PANTR</name>
<protein>
    <submittedName>
        <fullName evidence="2">AXDND1 isoform 15</fullName>
    </submittedName>
</protein>
<dbReference type="EMBL" id="NBAG03000235">
    <property type="protein sequence ID" value="PNI67491.1"/>
    <property type="molecule type" value="Genomic_DNA"/>
</dbReference>
<proteinExistence type="predicted"/>
<dbReference type="PANTHER" id="PTHR23052:SF1">
    <property type="entry name" value="AXONEMAL DYNEIN LIGHT CHAIN DOMAIN-CONTAINING PROTEIN 1"/>
    <property type="match status" value="1"/>
</dbReference>
<reference evidence="2 3" key="1">
    <citation type="submission" date="2017-12" db="EMBL/GenBank/DDBJ databases">
        <title>High-resolution comparative analysis of great ape genomes.</title>
        <authorList>
            <person name="Pollen A."/>
            <person name="Hastie A."/>
            <person name="Hormozdiari F."/>
            <person name="Dougherty M."/>
            <person name="Liu R."/>
            <person name="Chaisson M."/>
            <person name="Hoppe E."/>
            <person name="Hill C."/>
            <person name="Pang A."/>
            <person name="Hillier L."/>
            <person name="Baker C."/>
            <person name="Armstrong J."/>
            <person name="Shendure J."/>
            <person name="Paten B."/>
            <person name="Wilson R."/>
            <person name="Chao H."/>
            <person name="Schneider V."/>
            <person name="Ventura M."/>
            <person name="Kronenberg Z."/>
            <person name="Murali S."/>
            <person name="Gordon D."/>
            <person name="Cantsilieris S."/>
            <person name="Munson K."/>
            <person name="Nelson B."/>
            <person name="Raja A."/>
            <person name="Underwood J."/>
            <person name="Diekhans M."/>
            <person name="Fiddes I."/>
            <person name="Haussler D."/>
            <person name="Eichler E."/>
        </authorList>
    </citation>
    <scope>NUCLEOTIDE SEQUENCE [LARGE SCALE GENOMIC DNA]</scope>
    <source>
        <strain evidence="2">Yerkes chimp pedigree #C0471</strain>
    </source>
</reference>
<comment type="caution">
    <text evidence="2">The sequence shown here is derived from an EMBL/GenBank/DDBJ whole genome shotgun (WGS) entry which is preliminary data.</text>
</comment>
<evidence type="ECO:0000313" key="3">
    <source>
        <dbReference type="Proteomes" id="UP000236370"/>
    </source>
</evidence>
<dbReference type="AlphaFoldDB" id="A0A2J8N6V2"/>
<dbReference type="PANTHER" id="PTHR23052">
    <property type="entry name" value="AXONEMAL DYNEIN LIGHT CHAIN DOMAIN-CONTAINING PROTEIN 1"/>
    <property type="match status" value="1"/>
</dbReference>
<feature type="non-terminal residue" evidence="2">
    <location>
        <position position="78"/>
    </location>
</feature>
<organism evidence="2 3">
    <name type="scientific">Pan troglodytes</name>
    <name type="common">Chimpanzee</name>
    <dbReference type="NCBI Taxonomy" id="9598"/>
    <lineage>
        <taxon>Eukaryota</taxon>
        <taxon>Metazoa</taxon>
        <taxon>Chordata</taxon>
        <taxon>Craniata</taxon>
        <taxon>Vertebrata</taxon>
        <taxon>Euteleostomi</taxon>
        <taxon>Mammalia</taxon>
        <taxon>Eutheria</taxon>
        <taxon>Euarchontoglires</taxon>
        <taxon>Primates</taxon>
        <taxon>Haplorrhini</taxon>
        <taxon>Catarrhini</taxon>
        <taxon>Hominidae</taxon>
        <taxon>Pan</taxon>
    </lineage>
</organism>
<sequence>MSLPKTPSTPLNSTSTSESKKLKVSVAKEGTRGLPELKEKKNMVDRSKLLPTSLQNEFIPKEVLLSLTYAANAGPCPE</sequence>
<gene>
    <name evidence="2" type="ORF">CK820_G0013644</name>
</gene>
<accession>A0A2J8N6V2</accession>
<dbReference type="Proteomes" id="UP000236370">
    <property type="component" value="Unassembled WGS sequence"/>
</dbReference>
<evidence type="ECO:0000313" key="2">
    <source>
        <dbReference type="EMBL" id="PNI67491.1"/>
    </source>
</evidence>
<feature type="compositionally biased region" description="Low complexity" evidence="1">
    <location>
        <begin position="1"/>
        <end position="17"/>
    </location>
</feature>
<evidence type="ECO:0000256" key="1">
    <source>
        <dbReference type="SAM" id="MobiDB-lite"/>
    </source>
</evidence>
<feature type="region of interest" description="Disordered" evidence="1">
    <location>
        <begin position="1"/>
        <end position="33"/>
    </location>
</feature>
<dbReference type="InterPro" id="IPR052845">
    <property type="entry name" value="Axonemal_dynein_LC_domain"/>
</dbReference>